<dbReference type="InterPro" id="IPR013162">
    <property type="entry name" value="CD80_C2-set"/>
</dbReference>
<dbReference type="InterPro" id="IPR036179">
    <property type="entry name" value="Ig-like_dom_sf"/>
</dbReference>
<evidence type="ECO:0000259" key="3">
    <source>
        <dbReference type="Pfam" id="PF08205"/>
    </source>
</evidence>
<keyword evidence="2" id="KW-0812">Transmembrane</keyword>
<evidence type="ECO:0000256" key="2">
    <source>
        <dbReference type="SAM" id="Phobius"/>
    </source>
</evidence>
<dbReference type="AlphaFoldDB" id="A0A8J5JXT1"/>
<evidence type="ECO:0000313" key="4">
    <source>
        <dbReference type="EMBL" id="KAG7165837.1"/>
    </source>
</evidence>
<dbReference type="EMBL" id="JAHLQT010023285">
    <property type="protein sequence ID" value="KAG7165837.1"/>
    <property type="molecule type" value="Genomic_DNA"/>
</dbReference>
<dbReference type="PANTHER" id="PTHR21261">
    <property type="entry name" value="BEAT PROTEIN"/>
    <property type="match status" value="1"/>
</dbReference>
<dbReference type="SUPFAM" id="SSF48726">
    <property type="entry name" value="Immunoglobulin"/>
    <property type="match status" value="1"/>
</dbReference>
<dbReference type="Gene3D" id="2.60.40.10">
    <property type="entry name" value="Immunoglobulins"/>
    <property type="match status" value="1"/>
</dbReference>
<keyword evidence="5" id="KW-1185">Reference proteome</keyword>
<protein>
    <submittedName>
        <fullName evidence="4">Putative CD80-like C2-set immunoglobulin domain-containing protein 6</fullName>
    </submittedName>
</protein>
<feature type="domain" description="CD80-like immunoglobulin C2-set" evidence="3">
    <location>
        <begin position="26"/>
        <end position="89"/>
    </location>
</feature>
<comment type="caution">
    <text evidence="4">The sequence shown here is derived from an EMBL/GenBank/DDBJ whole genome shotgun (WGS) entry which is preliminary data.</text>
</comment>
<evidence type="ECO:0000313" key="5">
    <source>
        <dbReference type="Proteomes" id="UP000747542"/>
    </source>
</evidence>
<feature type="transmembrane region" description="Helical" evidence="2">
    <location>
        <begin position="127"/>
        <end position="147"/>
    </location>
</feature>
<dbReference type="Pfam" id="PF08205">
    <property type="entry name" value="C2-set_2"/>
    <property type="match status" value="1"/>
</dbReference>
<keyword evidence="2" id="KW-1133">Transmembrane helix</keyword>
<keyword evidence="2" id="KW-0472">Membrane</keyword>
<dbReference type="InterPro" id="IPR013783">
    <property type="entry name" value="Ig-like_fold"/>
</dbReference>
<evidence type="ECO:0000256" key="1">
    <source>
        <dbReference type="ARBA" id="ARBA00023157"/>
    </source>
</evidence>
<accession>A0A8J5JXT1</accession>
<dbReference type="Proteomes" id="UP000747542">
    <property type="component" value="Unassembled WGS sequence"/>
</dbReference>
<dbReference type="PANTHER" id="PTHR21261:SF15">
    <property type="entry name" value="BEATEN PATH IIIA, ISOFORM D-RELATED"/>
    <property type="match status" value="1"/>
</dbReference>
<sequence>MFNNLTVVVMPEVPVLTGLQGRYRVGDTLNITCTARDARPPAILSFYVNGKLIHPGSGRVQELATTEGTYYGVYNTRSRLILPLSERHVPTITLECQGWVLTLETQIAATMEVNTARAFTSYFNTGAGTVVPCLASVLLIVAITHLLTTSS</sequence>
<organism evidence="4 5">
    <name type="scientific">Homarus americanus</name>
    <name type="common">American lobster</name>
    <dbReference type="NCBI Taxonomy" id="6706"/>
    <lineage>
        <taxon>Eukaryota</taxon>
        <taxon>Metazoa</taxon>
        <taxon>Ecdysozoa</taxon>
        <taxon>Arthropoda</taxon>
        <taxon>Crustacea</taxon>
        <taxon>Multicrustacea</taxon>
        <taxon>Malacostraca</taxon>
        <taxon>Eumalacostraca</taxon>
        <taxon>Eucarida</taxon>
        <taxon>Decapoda</taxon>
        <taxon>Pleocyemata</taxon>
        <taxon>Astacidea</taxon>
        <taxon>Nephropoidea</taxon>
        <taxon>Nephropidae</taxon>
        <taxon>Homarus</taxon>
    </lineage>
</organism>
<gene>
    <name evidence="4" type="ORF">Hamer_G026491</name>
</gene>
<reference evidence="4" key="1">
    <citation type="journal article" date="2021" name="Sci. Adv.">
        <title>The American lobster genome reveals insights on longevity, neural, and immune adaptations.</title>
        <authorList>
            <person name="Polinski J.M."/>
            <person name="Zimin A.V."/>
            <person name="Clark K.F."/>
            <person name="Kohn A.B."/>
            <person name="Sadowski N."/>
            <person name="Timp W."/>
            <person name="Ptitsyn A."/>
            <person name="Khanna P."/>
            <person name="Romanova D.Y."/>
            <person name="Williams P."/>
            <person name="Greenwood S.J."/>
            <person name="Moroz L.L."/>
            <person name="Walt D.R."/>
            <person name="Bodnar A.G."/>
        </authorList>
    </citation>
    <scope>NUCLEOTIDE SEQUENCE</scope>
    <source>
        <strain evidence="4">GMGI-L3</strain>
    </source>
</reference>
<keyword evidence="1" id="KW-1015">Disulfide bond</keyword>
<proteinExistence type="predicted"/>
<name>A0A8J5JXT1_HOMAM</name>